<dbReference type="EMBL" id="JWZT01002938">
    <property type="protein sequence ID" value="KII68153.1"/>
    <property type="molecule type" value="Genomic_DNA"/>
</dbReference>
<name>A0A0C2JG29_THEKT</name>
<comment type="caution">
    <text evidence="2">The sequence shown here is derived from an EMBL/GenBank/DDBJ whole genome shotgun (WGS) entry which is preliminary data.</text>
</comment>
<accession>A0A0C2JG29</accession>
<organism evidence="2 3">
    <name type="scientific">Thelohanellus kitauei</name>
    <name type="common">Myxosporean</name>
    <dbReference type="NCBI Taxonomy" id="669202"/>
    <lineage>
        <taxon>Eukaryota</taxon>
        <taxon>Metazoa</taxon>
        <taxon>Cnidaria</taxon>
        <taxon>Myxozoa</taxon>
        <taxon>Myxosporea</taxon>
        <taxon>Bivalvulida</taxon>
        <taxon>Platysporina</taxon>
        <taxon>Myxobolidae</taxon>
        <taxon>Thelohanellus</taxon>
    </lineage>
</organism>
<sequence length="185" mass="21836">MDENYLVINLMRYNPHTFVDIKCKSQNSGNNITIGDCEIEMREMKQRSKILVTGELVLNKNTKYVFDEGQKIEFTLSKKTDRFIIFFNYLEITFENYIQINYVFPAKDGWCINASSPEMQYVCGFNDEMILVQDESSCCILWNFIRFIGIMILGLSIIFFPAKKVKKLLPKEMVKKILEKYQNRK</sequence>
<keyword evidence="1" id="KW-1133">Transmembrane helix</keyword>
<reference evidence="2 3" key="1">
    <citation type="journal article" date="2014" name="Genome Biol. Evol.">
        <title>The genome of the myxosporean Thelohanellus kitauei shows adaptations to nutrient acquisition within its fish host.</title>
        <authorList>
            <person name="Yang Y."/>
            <person name="Xiong J."/>
            <person name="Zhou Z."/>
            <person name="Huo F."/>
            <person name="Miao W."/>
            <person name="Ran C."/>
            <person name="Liu Y."/>
            <person name="Zhang J."/>
            <person name="Feng J."/>
            <person name="Wang M."/>
            <person name="Wang M."/>
            <person name="Wang L."/>
            <person name="Yao B."/>
        </authorList>
    </citation>
    <scope>NUCLEOTIDE SEQUENCE [LARGE SCALE GENOMIC DNA]</scope>
    <source>
        <strain evidence="2">Wuqing</strain>
    </source>
</reference>
<keyword evidence="1" id="KW-0812">Transmembrane</keyword>
<proteinExistence type="predicted"/>
<feature type="transmembrane region" description="Helical" evidence="1">
    <location>
        <begin position="140"/>
        <end position="162"/>
    </location>
</feature>
<protein>
    <submittedName>
        <fullName evidence="2">Uncharacterized protein</fullName>
    </submittedName>
</protein>
<evidence type="ECO:0000313" key="3">
    <source>
        <dbReference type="Proteomes" id="UP000031668"/>
    </source>
</evidence>
<evidence type="ECO:0000313" key="2">
    <source>
        <dbReference type="EMBL" id="KII68153.1"/>
    </source>
</evidence>
<dbReference type="Proteomes" id="UP000031668">
    <property type="component" value="Unassembled WGS sequence"/>
</dbReference>
<evidence type="ECO:0000256" key="1">
    <source>
        <dbReference type="SAM" id="Phobius"/>
    </source>
</evidence>
<gene>
    <name evidence="2" type="ORF">RF11_14277</name>
</gene>
<dbReference type="AlphaFoldDB" id="A0A0C2JG29"/>
<keyword evidence="1" id="KW-0472">Membrane</keyword>
<keyword evidence="3" id="KW-1185">Reference proteome</keyword>